<dbReference type="GeneID" id="120258711"/>
<keyword evidence="1" id="KW-1133">Transmembrane helix</keyword>
<dbReference type="Proteomes" id="UP001515500">
    <property type="component" value="Chromosome 4"/>
</dbReference>
<reference evidence="3" key="1">
    <citation type="submission" date="2025-08" db="UniProtKB">
        <authorList>
            <consortium name="RefSeq"/>
        </authorList>
    </citation>
    <scope>IDENTIFICATION</scope>
</reference>
<evidence type="ECO:0000256" key="1">
    <source>
        <dbReference type="SAM" id="Phobius"/>
    </source>
</evidence>
<feature type="transmembrane region" description="Helical" evidence="1">
    <location>
        <begin position="55"/>
        <end position="77"/>
    </location>
</feature>
<evidence type="ECO:0000313" key="2">
    <source>
        <dbReference type="Proteomes" id="UP001515500"/>
    </source>
</evidence>
<sequence length="207" mass="23316">MYCTRCSLNNAMRVANFIVNLFGIGMIGYSLWLLKVWTTVMVQVGFPSLAIPKPWFIYTFLGVGILVCFGALLGYMVSNYMSRTSLSCYTLFHGLVLVLQVVAVVVILFRIDWQAVISKYIDEESAEIKNLWMFHLDLCHLIGVVILISEAIVLMLAIVLRALGPESRGHCPQPIRTILRQSFLVEPGLPRGLPGSSTLAFWRRFQV</sequence>
<gene>
    <name evidence="3" type="primary">LOC120258711</name>
</gene>
<accession>A0AB40B4L6</accession>
<protein>
    <submittedName>
        <fullName evidence="3">Tetraspanin-19-like</fullName>
    </submittedName>
</protein>
<name>A0AB40B4L6_DIOCR</name>
<dbReference type="AlphaFoldDB" id="A0AB40B4L6"/>
<proteinExistence type="predicted"/>
<organism evidence="2 3">
    <name type="scientific">Dioscorea cayennensis subsp. rotundata</name>
    <name type="common">White Guinea yam</name>
    <name type="synonym">Dioscorea rotundata</name>
    <dbReference type="NCBI Taxonomy" id="55577"/>
    <lineage>
        <taxon>Eukaryota</taxon>
        <taxon>Viridiplantae</taxon>
        <taxon>Streptophyta</taxon>
        <taxon>Embryophyta</taxon>
        <taxon>Tracheophyta</taxon>
        <taxon>Spermatophyta</taxon>
        <taxon>Magnoliopsida</taxon>
        <taxon>Liliopsida</taxon>
        <taxon>Dioscoreales</taxon>
        <taxon>Dioscoreaceae</taxon>
        <taxon>Dioscorea</taxon>
    </lineage>
</organism>
<keyword evidence="2" id="KW-1185">Reference proteome</keyword>
<evidence type="ECO:0000313" key="3">
    <source>
        <dbReference type="RefSeq" id="XP_039122089.1"/>
    </source>
</evidence>
<feature type="transmembrane region" description="Helical" evidence="1">
    <location>
        <begin position="131"/>
        <end position="160"/>
    </location>
</feature>
<keyword evidence="1" id="KW-0812">Transmembrane</keyword>
<dbReference type="RefSeq" id="XP_039122089.1">
    <property type="nucleotide sequence ID" value="XM_039266155.1"/>
</dbReference>
<feature type="transmembrane region" description="Helical" evidence="1">
    <location>
        <begin position="14"/>
        <end position="35"/>
    </location>
</feature>
<feature type="transmembrane region" description="Helical" evidence="1">
    <location>
        <begin position="89"/>
        <end position="111"/>
    </location>
</feature>
<keyword evidence="1" id="KW-0472">Membrane</keyword>